<name>A0A8X7BJE4_TRICX</name>
<evidence type="ECO:0000256" key="1">
    <source>
        <dbReference type="SAM" id="MobiDB-lite"/>
    </source>
</evidence>
<protein>
    <submittedName>
        <fullName evidence="2">Integrase_H2C2 domain-containing protein</fullName>
    </submittedName>
</protein>
<comment type="caution">
    <text evidence="2">The sequence shown here is derived from an EMBL/GenBank/DDBJ whole genome shotgun (WGS) entry which is preliminary data.</text>
</comment>
<reference evidence="2" key="1">
    <citation type="submission" date="2020-08" db="EMBL/GenBank/DDBJ databases">
        <title>Multicomponent nature underlies the extraordinary mechanical properties of spider dragline silk.</title>
        <authorList>
            <person name="Kono N."/>
            <person name="Nakamura H."/>
            <person name="Mori M."/>
            <person name="Yoshida Y."/>
            <person name="Ohtoshi R."/>
            <person name="Malay A.D."/>
            <person name="Moran D.A.P."/>
            <person name="Tomita M."/>
            <person name="Numata K."/>
            <person name="Arakawa K."/>
        </authorList>
    </citation>
    <scope>NUCLEOTIDE SEQUENCE</scope>
</reference>
<keyword evidence="3" id="KW-1185">Reference proteome</keyword>
<dbReference type="EMBL" id="BMAU01021411">
    <property type="protein sequence ID" value="GFY33435.1"/>
    <property type="molecule type" value="Genomic_DNA"/>
</dbReference>
<sequence>MSSQETWNFHMKNTFHAIYVTLRYAFSALCNEDEQCEVCTVAIDVPTRYTKEYEQLEAEELARIISCLEDPDKNANYINWVKRGYLMNQGDLYRFAPDSDSEDAQLVDPSHKRTLIPKNHHDAPMADHCGAEGPHT</sequence>
<feature type="region of interest" description="Disordered" evidence="1">
    <location>
        <begin position="114"/>
        <end position="136"/>
    </location>
</feature>
<evidence type="ECO:0000313" key="3">
    <source>
        <dbReference type="Proteomes" id="UP000887159"/>
    </source>
</evidence>
<proteinExistence type="predicted"/>
<accession>A0A8X7BJE4</accession>
<organism evidence="2 3">
    <name type="scientific">Trichonephila clavipes</name>
    <name type="common">Golden silk orbweaver</name>
    <name type="synonym">Nephila clavipes</name>
    <dbReference type="NCBI Taxonomy" id="2585209"/>
    <lineage>
        <taxon>Eukaryota</taxon>
        <taxon>Metazoa</taxon>
        <taxon>Ecdysozoa</taxon>
        <taxon>Arthropoda</taxon>
        <taxon>Chelicerata</taxon>
        <taxon>Arachnida</taxon>
        <taxon>Araneae</taxon>
        <taxon>Araneomorphae</taxon>
        <taxon>Entelegynae</taxon>
        <taxon>Araneoidea</taxon>
        <taxon>Nephilidae</taxon>
        <taxon>Trichonephila</taxon>
    </lineage>
</organism>
<evidence type="ECO:0000313" key="2">
    <source>
        <dbReference type="EMBL" id="GFY33435.1"/>
    </source>
</evidence>
<dbReference type="Proteomes" id="UP000887159">
    <property type="component" value="Unassembled WGS sequence"/>
</dbReference>
<dbReference type="AlphaFoldDB" id="A0A8X7BJE4"/>
<gene>
    <name evidence="2" type="primary">AVEN_52656_1</name>
    <name evidence="2" type="ORF">TNCV_2227041</name>
</gene>